<organism evidence="2 3">
    <name type="scientific">Mytilus edulis</name>
    <name type="common">Blue mussel</name>
    <dbReference type="NCBI Taxonomy" id="6550"/>
    <lineage>
        <taxon>Eukaryota</taxon>
        <taxon>Metazoa</taxon>
        <taxon>Spiralia</taxon>
        <taxon>Lophotrochozoa</taxon>
        <taxon>Mollusca</taxon>
        <taxon>Bivalvia</taxon>
        <taxon>Autobranchia</taxon>
        <taxon>Pteriomorphia</taxon>
        <taxon>Mytilida</taxon>
        <taxon>Mytiloidea</taxon>
        <taxon>Mytilidae</taxon>
        <taxon>Mytilinae</taxon>
        <taxon>Mytilus</taxon>
    </lineage>
</organism>
<evidence type="ECO:0000313" key="2">
    <source>
        <dbReference type="EMBL" id="CAG2210255.1"/>
    </source>
</evidence>
<dbReference type="Proteomes" id="UP000683360">
    <property type="component" value="Unassembled WGS sequence"/>
</dbReference>
<protein>
    <submittedName>
        <fullName evidence="2">RNF213</fullName>
        <ecNumber evidence="2">2.3.2.27</ecNumber>
    </submittedName>
</protein>
<dbReference type="OrthoDB" id="2400221at2759"/>
<dbReference type="PANTHER" id="PTHR22605">
    <property type="entry name" value="RZ-TYPE DOMAIN-CONTAINING PROTEIN"/>
    <property type="match status" value="1"/>
</dbReference>
<evidence type="ECO:0000259" key="1">
    <source>
        <dbReference type="Pfam" id="PF07728"/>
    </source>
</evidence>
<dbReference type="GO" id="GO:0016887">
    <property type="term" value="F:ATP hydrolysis activity"/>
    <property type="evidence" value="ECO:0007669"/>
    <property type="project" value="InterPro"/>
</dbReference>
<accession>A0A8S3RU61</accession>
<dbReference type="EC" id="2.3.2.27" evidence="2"/>
<dbReference type="InterPro" id="IPR027417">
    <property type="entry name" value="P-loop_NTPase"/>
</dbReference>
<name>A0A8S3RU61_MYTED</name>
<dbReference type="InterPro" id="IPR031248">
    <property type="entry name" value="RNF213"/>
</dbReference>
<reference evidence="2" key="1">
    <citation type="submission" date="2021-03" db="EMBL/GenBank/DDBJ databases">
        <authorList>
            <person name="Bekaert M."/>
        </authorList>
    </citation>
    <scope>NUCLEOTIDE SEQUENCE</scope>
</reference>
<dbReference type="AlphaFoldDB" id="A0A8S3RU61"/>
<dbReference type="SUPFAM" id="SSF52540">
    <property type="entry name" value="P-loop containing nucleoside triphosphate hydrolases"/>
    <property type="match status" value="1"/>
</dbReference>
<dbReference type="Pfam" id="PF07728">
    <property type="entry name" value="AAA_5"/>
    <property type="match status" value="1"/>
</dbReference>
<dbReference type="EMBL" id="CAJPWZ010001228">
    <property type="protein sequence ID" value="CAG2210255.1"/>
    <property type="molecule type" value="Genomic_DNA"/>
</dbReference>
<feature type="domain" description="ATPase dynein-related AAA" evidence="1">
    <location>
        <begin position="2"/>
        <end position="67"/>
    </location>
</feature>
<comment type="caution">
    <text evidence="2">The sequence shown here is derived from an EMBL/GenBank/DDBJ whole genome shotgun (WGS) entry which is preliminary data.</text>
</comment>
<keyword evidence="2" id="KW-0808">Transferase</keyword>
<dbReference type="Gene3D" id="3.40.50.300">
    <property type="entry name" value="P-loop containing nucleotide triphosphate hydrolases"/>
    <property type="match status" value="1"/>
</dbReference>
<keyword evidence="2" id="KW-0012">Acyltransferase</keyword>
<keyword evidence="3" id="KW-1185">Reference proteome</keyword>
<dbReference type="InterPro" id="IPR011704">
    <property type="entry name" value="ATPase_dyneun-rel_AAA"/>
</dbReference>
<dbReference type="GO" id="GO:0061630">
    <property type="term" value="F:ubiquitin protein ligase activity"/>
    <property type="evidence" value="ECO:0007669"/>
    <property type="project" value="UniProtKB-EC"/>
</dbReference>
<dbReference type="PANTHER" id="PTHR22605:SF1">
    <property type="entry name" value="RZ-TYPE DOMAIN-CONTAINING PROTEIN"/>
    <property type="match status" value="1"/>
</dbReference>
<sequence>MGETGCGKTSLIQYLANLCGIHMDIFSIHAGISEDEIYSRLILASQNALKNVNEVHWLFLDEINTCDHLGIITSAICHRFCNNYQLAPNLALLAACNPYRLRREDSIYTTGTQQFSNFHGLRDFYSLTKYIGRKMKKYFLRSDKNGRSDTYRNTSQLWWNTNRTKKILETFSKYIPCIASTPVHVMRLIRENIKDKTSRHLMLITRGNVVISVLERELNEMKLPFDIIFGSNFEEDLNDDYNYQISKSYYSMHGTRGGFDNERFGGNIW</sequence>
<dbReference type="GO" id="GO:0005524">
    <property type="term" value="F:ATP binding"/>
    <property type="evidence" value="ECO:0007669"/>
    <property type="project" value="InterPro"/>
</dbReference>
<gene>
    <name evidence="2" type="ORF">MEDL_24337</name>
</gene>
<evidence type="ECO:0000313" key="3">
    <source>
        <dbReference type="Proteomes" id="UP000683360"/>
    </source>
</evidence>
<proteinExistence type="predicted"/>